<organism evidence="1 2">
    <name type="scientific">Peribacillus simplex</name>
    <dbReference type="NCBI Taxonomy" id="1478"/>
    <lineage>
        <taxon>Bacteria</taxon>
        <taxon>Bacillati</taxon>
        <taxon>Bacillota</taxon>
        <taxon>Bacilli</taxon>
        <taxon>Bacillales</taxon>
        <taxon>Bacillaceae</taxon>
        <taxon>Peribacillus</taxon>
    </lineage>
</organism>
<dbReference type="Proteomes" id="UP001234602">
    <property type="component" value="Unassembled WGS sequence"/>
</dbReference>
<dbReference type="AlphaFoldDB" id="A0AAW7ILF8"/>
<protein>
    <submittedName>
        <fullName evidence="1">Uncharacterized protein</fullName>
    </submittedName>
</protein>
<name>A0AAW7ILF8_9BACI</name>
<proteinExistence type="predicted"/>
<gene>
    <name evidence="1" type="ORF">QUF89_19270</name>
</gene>
<evidence type="ECO:0000313" key="1">
    <source>
        <dbReference type="EMBL" id="MDM5454269.1"/>
    </source>
</evidence>
<evidence type="ECO:0000313" key="2">
    <source>
        <dbReference type="Proteomes" id="UP001234602"/>
    </source>
</evidence>
<comment type="caution">
    <text evidence="1">The sequence shown here is derived from an EMBL/GenBank/DDBJ whole genome shotgun (WGS) entry which is preliminary data.</text>
</comment>
<accession>A0AAW7ILF8</accession>
<dbReference type="KEGG" id="bsj:UP17_08705"/>
<sequence>MSIRDRGILISSSNATEAKNILETTPQNKPPSIMGLAFLGYLGGTILEVIEKHVIVNYSHLIELKKFQEIFKMIHMMFHYI</sequence>
<reference evidence="1" key="1">
    <citation type="submission" date="2023-06" db="EMBL/GenBank/DDBJ databases">
        <title>Comparative genomics of Bacillaceae isolates and their secondary metabolite potential.</title>
        <authorList>
            <person name="Song L."/>
            <person name="Nielsen L.J."/>
            <person name="Mohite O."/>
            <person name="Xu X."/>
            <person name="Weber T."/>
            <person name="Kovacs A.T."/>
        </authorList>
    </citation>
    <scope>NUCLEOTIDE SEQUENCE</scope>
    <source>
        <strain evidence="1">D8_B_37</strain>
    </source>
</reference>
<dbReference type="RefSeq" id="WP_061462553.1">
    <property type="nucleotide sequence ID" value="NZ_JAUCEY010000008.1"/>
</dbReference>
<dbReference type="EMBL" id="JAUCEY010000008">
    <property type="protein sequence ID" value="MDM5454269.1"/>
    <property type="molecule type" value="Genomic_DNA"/>
</dbReference>